<dbReference type="InterPro" id="IPR039422">
    <property type="entry name" value="MarR/SlyA-like"/>
</dbReference>
<dbReference type="InterPro" id="IPR036390">
    <property type="entry name" value="WH_DNA-bd_sf"/>
</dbReference>
<dbReference type="GO" id="GO:0003700">
    <property type="term" value="F:DNA-binding transcription factor activity"/>
    <property type="evidence" value="ECO:0007669"/>
    <property type="project" value="InterPro"/>
</dbReference>
<dbReference type="PRINTS" id="PR00598">
    <property type="entry name" value="HTHMARR"/>
</dbReference>
<dbReference type="InterPro" id="IPR023187">
    <property type="entry name" value="Tscrpt_reg_MarR-type_CS"/>
</dbReference>
<dbReference type="KEGG" id="pars:DRW48_10675"/>
<dbReference type="Pfam" id="PF01047">
    <property type="entry name" value="MarR"/>
    <property type="match status" value="1"/>
</dbReference>
<accession>A0A344PL44</accession>
<evidence type="ECO:0000313" key="6">
    <source>
        <dbReference type="Proteomes" id="UP000252023"/>
    </source>
</evidence>
<dbReference type="SUPFAM" id="SSF46785">
    <property type="entry name" value="Winged helix' DNA-binding domain"/>
    <property type="match status" value="1"/>
</dbReference>
<sequence length="172" mass="19330">MLCLHTVSRLIISPLMEHPAHGLAVMMHHIGRRLSRRFEERTRDRSLTSAQWRLLVLLRRAGEMRQARLAEALEIEPISVSRMIDRMEQGGWVSREPDPTDRRARIVRPTARAMNSLSRLGDVAEAVYAEALRGFSRSEIDTLMGLIDRMNLNLATADGETACGTSKIGAEA</sequence>
<dbReference type="EMBL" id="CP030918">
    <property type="protein sequence ID" value="AXC50099.1"/>
    <property type="molecule type" value="Genomic_DNA"/>
</dbReference>
<keyword evidence="2" id="KW-0238">DNA-binding</keyword>
<proteinExistence type="predicted"/>
<keyword evidence="6" id="KW-1185">Reference proteome</keyword>
<evidence type="ECO:0000313" key="5">
    <source>
        <dbReference type="EMBL" id="AXC50099.1"/>
    </source>
</evidence>
<dbReference type="OrthoDB" id="582199at2"/>
<dbReference type="Gene3D" id="1.10.10.10">
    <property type="entry name" value="Winged helix-like DNA-binding domain superfamily/Winged helix DNA-binding domain"/>
    <property type="match status" value="1"/>
</dbReference>
<feature type="domain" description="HTH marR-type" evidence="4">
    <location>
        <begin position="20"/>
        <end position="152"/>
    </location>
</feature>
<protein>
    <submittedName>
        <fullName evidence="5">MarR family transcriptional regulator</fullName>
    </submittedName>
</protein>
<evidence type="ECO:0000256" key="1">
    <source>
        <dbReference type="ARBA" id="ARBA00023015"/>
    </source>
</evidence>
<organism evidence="5 6">
    <name type="scientific">Paracoccus suum</name>
    <dbReference type="NCBI Taxonomy" id="2259340"/>
    <lineage>
        <taxon>Bacteria</taxon>
        <taxon>Pseudomonadati</taxon>
        <taxon>Pseudomonadota</taxon>
        <taxon>Alphaproteobacteria</taxon>
        <taxon>Rhodobacterales</taxon>
        <taxon>Paracoccaceae</taxon>
        <taxon>Paracoccus</taxon>
    </lineage>
</organism>
<dbReference type="PANTHER" id="PTHR33164">
    <property type="entry name" value="TRANSCRIPTIONAL REGULATOR, MARR FAMILY"/>
    <property type="match status" value="1"/>
</dbReference>
<reference evidence="6" key="1">
    <citation type="submission" date="2018-07" db="EMBL/GenBank/DDBJ databases">
        <title>Genome sequencing of Paracoccus sp. SC2-6.</title>
        <authorList>
            <person name="Heo J."/>
            <person name="Kim S.-J."/>
            <person name="Kwon S.-W."/>
        </authorList>
    </citation>
    <scope>NUCLEOTIDE SEQUENCE [LARGE SCALE GENOMIC DNA]</scope>
    <source>
        <strain evidence="6">SC2-6</strain>
    </source>
</reference>
<dbReference type="Proteomes" id="UP000252023">
    <property type="component" value="Chromosome"/>
</dbReference>
<evidence type="ECO:0000256" key="3">
    <source>
        <dbReference type="ARBA" id="ARBA00023163"/>
    </source>
</evidence>
<dbReference type="GO" id="GO:0003677">
    <property type="term" value="F:DNA binding"/>
    <property type="evidence" value="ECO:0007669"/>
    <property type="project" value="UniProtKB-KW"/>
</dbReference>
<dbReference type="AlphaFoldDB" id="A0A344PL44"/>
<evidence type="ECO:0000256" key="2">
    <source>
        <dbReference type="ARBA" id="ARBA00023125"/>
    </source>
</evidence>
<keyword evidence="3" id="KW-0804">Transcription</keyword>
<dbReference type="PROSITE" id="PS01117">
    <property type="entry name" value="HTH_MARR_1"/>
    <property type="match status" value="1"/>
</dbReference>
<dbReference type="InterPro" id="IPR036388">
    <property type="entry name" value="WH-like_DNA-bd_sf"/>
</dbReference>
<dbReference type="PANTHER" id="PTHR33164:SF64">
    <property type="entry name" value="TRANSCRIPTIONAL REGULATOR SLYA"/>
    <property type="match status" value="1"/>
</dbReference>
<dbReference type="InterPro" id="IPR000835">
    <property type="entry name" value="HTH_MarR-typ"/>
</dbReference>
<evidence type="ECO:0000259" key="4">
    <source>
        <dbReference type="PROSITE" id="PS50995"/>
    </source>
</evidence>
<dbReference type="GO" id="GO:0006950">
    <property type="term" value="P:response to stress"/>
    <property type="evidence" value="ECO:0007669"/>
    <property type="project" value="TreeGrafter"/>
</dbReference>
<dbReference type="SMART" id="SM00347">
    <property type="entry name" value="HTH_MARR"/>
    <property type="match status" value="1"/>
</dbReference>
<name>A0A344PL44_9RHOB</name>
<dbReference type="PROSITE" id="PS50995">
    <property type="entry name" value="HTH_MARR_2"/>
    <property type="match status" value="1"/>
</dbReference>
<keyword evidence="1" id="KW-0805">Transcription regulation</keyword>
<gene>
    <name evidence="5" type="ORF">DRW48_10675</name>
</gene>